<dbReference type="Proteomes" id="UP000054166">
    <property type="component" value="Unassembled WGS sequence"/>
</dbReference>
<accession>A0A0C3FWQ3</accession>
<gene>
    <name evidence="1" type="ORF">PILCRDRAFT_820201</name>
</gene>
<protein>
    <submittedName>
        <fullName evidence="1">Uncharacterized protein</fullName>
    </submittedName>
</protein>
<keyword evidence="2" id="KW-1185">Reference proteome</keyword>
<name>A0A0C3FWQ3_PILCF</name>
<evidence type="ECO:0000313" key="1">
    <source>
        <dbReference type="EMBL" id="KIM82906.1"/>
    </source>
</evidence>
<sequence length="86" mass="9152">MGGGITGWPPATVELSPMQIKRVHVPTGTTLRMGKGPWVFVHIPADTKTLTGTPWNLVCGQYVKERFGGGTSFMGVAATWPIANAI</sequence>
<organism evidence="1 2">
    <name type="scientific">Piloderma croceum (strain F 1598)</name>
    <dbReference type="NCBI Taxonomy" id="765440"/>
    <lineage>
        <taxon>Eukaryota</taxon>
        <taxon>Fungi</taxon>
        <taxon>Dikarya</taxon>
        <taxon>Basidiomycota</taxon>
        <taxon>Agaricomycotina</taxon>
        <taxon>Agaricomycetes</taxon>
        <taxon>Agaricomycetidae</taxon>
        <taxon>Atheliales</taxon>
        <taxon>Atheliaceae</taxon>
        <taxon>Piloderma</taxon>
    </lineage>
</organism>
<dbReference type="HOGENOM" id="CLU_2498659_0_0_1"/>
<dbReference type="EMBL" id="KN832993">
    <property type="protein sequence ID" value="KIM82906.1"/>
    <property type="molecule type" value="Genomic_DNA"/>
</dbReference>
<evidence type="ECO:0000313" key="2">
    <source>
        <dbReference type="Proteomes" id="UP000054166"/>
    </source>
</evidence>
<proteinExistence type="predicted"/>
<dbReference type="AlphaFoldDB" id="A0A0C3FWQ3"/>
<reference evidence="2" key="2">
    <citation type="submission" date="2015-01" db="EMBL/GenBank/DDBJ databases">
        <title>Evolutionary Origins and Diversification of the Mycorrhizal Mutualists.</title>
        <authorList>
            <consortium name="DOE Joint Genome Institute"/>
            <consortium name="Mycorrhizal Genomics Consortium"/>
            <person name="Kohler A."/>
            <person name="Kuo A."/>
            <person name="Nagy L.G."/>
            <person name="Floudas D."/>
            <person name="Copeland A."/>
            <person name="Barry K.W."/>
            <person name="Cichocki N."/>
            <person name="Veneault-Fourrey C."/>
            <person name="LaButti K."/>
            <person name="Lindquist E.A."/>
            <person name="Lipzen A."/>
            <person name="Lundell T."/>
            <person name="Morin E."/>
            <person name="Murat C."/>
            <person name="Riley R."/>
            <person name="Ohm R."/>
            <person name="Sun H."/>
            <person name="Tunlid A."/>
            <person name="Henrissat B."/>
            <person name="Grigoriev I.V."/>
            <person name="Hibbett D.S."/>
            <person name="Martin F."/>
        </authorList>
    </citation>
    <scope>NUCLEOTIDE SEQUENCE [LARGE SCALE GENOMIC DNA]</scope>
    <source>
        <strain evidence="2">F 1598</strain>
    </source>
</reference>
<dbReference type="InParanoid" id="A0A0C3FWQ3"/>
<reference evidence="1 2" key="1">
    <citation type="submission" date="2014-04" db="EMBL/GenBank/DDBJ databases">
        <authorList>
            <consortium name="DOE Joint Genome Institute"/>
            <person name="Kuo A."/>
            <person name="Tarkka M."/>
            <person name="Buscot F."/>
            <person name="Kohler A."/>
            <person name="Nagy L.G."/>
            <person name="Floudas D."/>
            <person name="Copeland A."/>
            <person name="Barry K.W."/>
            <person name="Cichocki N."/>
            <person name="Veneault-Fourrey C."/>
            <person name="LaButti K."/>
            <person name="Lindquist E.A."/>
            <person name="Lipzen A."/>
            <person name="Lundell T."/>
            <person name="Morin E."/>
            <person name="Murat C."/>
            <person name="Sun H."/>
            <person name="Tunlid A."/>
            <person name="Henrissat B."/>
            <person name="Grigoriev I.V."/>
            <person name="Hibbett D.S."/>
            <person name="Martin F."/>
            <person name="Nordberg H.P."/>
            <person name="Cantor M.N."/>
            <person name="Hua S.X."/>
        </authorList>
    </citation>
    <scope>NUCLEOTIDE SEQUENCE [LARGE SCALE GENOMIC DNA]</scope>
    <source>
        <strain evidence="1 2">F 1598</strain>
    </source>
</reference>